<organism evidence="1 2">
    <name type="scientific">Candidatus Roizmanbacteria bacterium RIFCSPLOWO2_01_FULL_38_12</name>
    <dbReference type="NCBI Taxonomy" id="1802061"/>
    <lineage>
        <taxon>Bacteria</taxon>
        <taxon>Candidatus Roizmaniibacteriota</taxon>
    </lineage>
</organism>
<dbReference type="STRING" id="1802061.A3A93_01445"/>
<dbReference type="EMBL" id="MGAL01000017">
    <property type="protein sequence ID" value="OGK48288.1"/>
    <property type="molecule type" value="Genomic_DNA"/>
</dbReference>
<gene>
    <name evidence="1" type="ORF">A3A93_01445</name>
</gene>
<dbReference type="AlphaFoldDB" id="A0A1F7IY41"/>
<protein>
    <submittedName>
        <fullName evidence="1">Uncharacterized protein</fullName>
    </submittedName>
</protein>
<accession>A0A1F7IY41</accession>
<proteinExistence type="predicted"/>
<reference evidence="1 2" key="1">
    <citation type="journal article" date="2016" name="Nat. Commun.">
        <title>Thousands of microbial genomes shed light on interconnected biogeochemical processes in an aquifer system.</title>
        <authorList>
            <person name="Anantharaman K."/>
            <person name="Brown C.T."/>
            <person name="Hug L.A."/>
            <person name="Sharon I."/>
            <person name="Castelle C.J."/>
            <person name="Probst A.J."/>
            <person name="Thomas B.C."/>
            <person name="Singh A."/>
            <person name="Wilkins M.J."/>
            <person name="Karaoz U."/>
            <person name="Brodie E.L."/>
            <person name="Williams K.H."/>
            <person name="Hubbard S.S."/>
            <person name="Banfield J.F."/>
        </authorList>
    </citation>
    <scope>NUCLEOTIDE SEQUENCE [LARGE SCALE GENOMIC DNA]</scope>
</reference>
<evidence type="ECO:0000313" key="1">
    <source>
        <dbReference type="EMBL" id="OGK48288.1"/>
    </source>
</evidence>
<name>A0A1F7IY41_9BACT</name>
<comment type="caution">
    <text evidence="1">The sequence shown here is derived from an EMBL/GenBank/DDBJ whole genome shotgun (WGS) entry which is preliminary data.</text>
</comment>
<evidence type="ECO:0000313" key="2">
    <source>
        <dbReference type="Proteomes" id="UP000177141"/>
    </source>
</evidence>
<dbReference type="Proteomes" id="UP000177141">
    <property type="component" value="Unassembled WGS sequence"/>
</dbReference>
<sequence>MQMIRTTLRLPIQLKKAAEKKATEQETTLQDLFNRALKLYIDHADKTRAKKIVFRSHDLGVPLDNLTREDIYGEPETP</sequence>